<evidence type="ECO:0000313" key="2">
    <source>
        <dbReference type="Proteomes" id="UP000005089"/>
    </source>
</evidence>
<dbReference type="GeneID" id="77134387"/>
<dbReference type="PANTHER" id="PTHR38767:SF1">
    <property type="entry name" value="DNA POLYMERASE III SUBUNIT CHI"/>
    <property type="match status" value="1"/>
</dbReference>
<dbReference type="RefSeq" id="WP_005881883.1">
    <property type="nucleotide sequence ID" value="NZ_CP019430.1"/>
</dbReference>
<dbReference type="GO" id="GO:0003887">
    <property type="term" value="F:DNA-directed DNA polymerase activity"/>
    <property type="evidence" value="ECO:0007669"/>
    <property type="project" value="InterPro"/>
</dbReference>
<dbReference type="GO" id="GO:0003677">
    <property type="term" value="F:DNA binding"/>
    <property type="evidence" value="ECO:0007669"/>
    <property type="project" value="InterPro"/>
</dbReference>
<evidence type="ECO:0000313" key="1">
    <source>
        <dbReference type="EMBL" id="EEO30587.1"/>
    </source>
</evidence>
<dbReference type="Proteomes" id="UP000005089">
    <property type="component" value="Unassembled WGS sequence"/>
</dbReference>
<gene>
    <name evidence="1" type="ORF">OFBG_01615</name>
</gene>
<dbReference type="STRING" id="847.BRW83_0477"/>
<dbReference type="OrthoDB" id="5297568at2"/>
<dbReference type="Pfam" id="PF04364">
    <property type="entry name" value="DNA_pol3_chi"/>
    <property type="match status" value="1"/>
</dbReference>
<dbReference type="HOGENOM" id="CLU_131584_2_0_4"/>
<protein>
    <submittedName>
        <fullName evidence="1">Putative DNA polymerase III subunit chi</fullName>
    </submittedName>
</protein>
<proteinExistence type="predicted"/>
<dbReference type="GO" id="GO:0006260">
    <property type="term" value="P:DNA replication"/>
    <property type="evidence" value="ECO:0007669"/>
    <property type="project" value="InterPro"/>
</dbReference>
<dbReference type="eggNOG" id="COG2927">
    <property type="taxonomic scope" value="Bacteria"/>
</dbReference>
<dbReference type="EMBL" id="GG658170">
    <property type="protein sequence ID" value="EEO30587.1"/>
    <property type="molecule type" value="Genomic_DNA"/>
</dbReference>
<dbReference type="SUPFAM" id="SSF102400">
    <property type="entry name" value="DNA polymerase III chi subunit"/>
    <property type="match status" value="1"/>
</dbReference>
<dbReference type="Gene3D" id="3.40.50.10110">
    <property type="entry name" value="DNA polymerase III subunit chi"/>
    <property type="match status" value="1"/>
</dbReference>
<dbReference type="AlphaFoldDB" id="C3XBL1"/>
<accession>C3XBL1</accession>
<dbReference type="InterPro" id="IPR007459">
    <property type="entry name" value="DNA_pol3_chi"/>
</dbReference>
<dbReference type="GO" id="GO:0032298">
    <property type="term" value="P:positive regulation of DNA-templated DNA replication initiation"/>
    <property type="evidence" value="ECO:0007669"/>
    <property type="project" value="TreeGrafter"/>
</dbReference>
<keyword evidence="2" id="KW-1185">Reference proteome</keyword>
<dbReference type="InterPro" id="IPR036768">
    <property type="entry name" value="PolIII_chi_sf"/>
</dbReference>
<organism evidence="1 2">
    <name type="scientific">Oxalobacter formigenes OXCC13</name>
    <dbReference type="NCBI Taxonomy" id="556269"/>
    <lineage>
        <taxon>Bacteria</taxon>
        <taxon>Pseudomonadati</taxon>
        <taxon>Pseudomonadota</taxon>
        <taxon>Betaproteobacteria</taxon>
        <taxon>Burkholderiales</taxon>
        <taxon>Oxalobacteraceae</taxon>
        <taxon>Oxalobacter</taxon>
    </lineage>
</organism>
<dbReference type="PANTHER" id="PTHR38767">
    <property type="entry name" value="DNA POLYMERASE III SUBUNIT CHI"/>
    <property type="match status" value="1"/>
</dbReference>
<sequence>MTNIEFRTHIADKIHYTCRWVRKALANSSDCRVVIYATDRNLLNRLDDTLWTFSDSDFLPHAVLGDRHAARCPVILTSSDTDELPHSQILLNLSPDIPAFYAQFERLLELVSTDPADTEAGRQRYVHYRERGYTLHHETAK</sequence>
<reference evidence="1 2" key="1">
    <citation type="submission" date="2009-02" db="EMBL/GenBank/DDBJ databases">
        <title>The Genome Sequence of Oxalobacter formigenes OXCC13.</title>
        <authorList>
            <consortium name="The Broad Institute Genome Sequencing Platform"/>
            <person name="Ward D."/>
            <person name="Young S.K."/>
            <person name="Kodira C.D."/>
            <person name="Zeng Q."/>
            <person name="Koehrsen M."/>
            <person name="Alvarado L."/>
            <person name="Berlin A."/>
            <person name="Borenstein D."/>
            <person name="Chen Z."/>
            <person name="Engels R."/>
            <person name="Freedman E."/>
            <person name="Gellesch M."/>
            <person name="Goldberg J."/>
            <person name="Griggs A."/>
            <person name="Gujja S."/>
            <person name="Heiman D."/>
            <person name="Hepburn T."/>
            <person name="Howarth C."/>
            <person name="Jen D."/>
            <person name="Larson L."/>
            <person name="Lewis B."/>
            <person name="Mehta T."/>
            <person name="Park D."/>
            <person name="Pearson M."/>
            <person name="Roberts A."/>
            <person name="Saif S."/>
            <person name="Shea T."/>
            <person name="Shenoy N."/>
            <person name="Sisk P."/>
            <person name="Stolte C."/>
            <person name="Sykes S."/>
            <person name="Walk T."/>
            <person name="White J."/>
            <person name="Yandava C."/>
            <person name="Allison M.J."/>
            <person name="Lander E."/>
            <person name="Nusbaum C."/>
            <person name="Galagan J."/>
            <person name="Birren B."/>
        </authorList>
    </citation>
    <scope>NUCLEOTIDE SEQUENCE [LARGE SCALE GENOMIC DNA]</scope>
    <source>
        <strain evidence="1 2">OXCC13</strain>
    </source>
</reference>
<name>C3XBL1_OXAFO</name>